<sequence length="64" mass="7264">MSEKNQHELLHFLIIYPIPLVGGFTYEDKLLGIHTKSCIHNKLNGNEDRGESFDILTNGRVAIL</sequence>
<protein>
    <submittedName>
        <fullName evidence="1">Uncharacterized protein</fullName>
    </submittedName>
</protein>
<organism evidence="1 2">
    <name type="scientific">Rozella allomycis (strain CSF55)</name>
    <dbReference type="NCBI Taxonomy" id="988480"/>
    <lineage>
        <taxon>Eukaryota</taxon>
        <taxon>Fungi</taxon>
        <taxon>Fungi incertae sedis</taxon>
        <taxon>Cryptomycota</taxon>
        <taxon>Cryptomycota incertae sedis</taxon>
        <taxon>Rozella</taxon>
    </lineage>
</organism>
<dbReference type="Proteomes" id="UP000030755">
    <property type="component" value="Unassembled WGS sequence"/>
</dbReference>
<name>A0A075AY07_ROZAC</name>
<evidence type="ECO:0000313" key="1">
    <source>
        <dbReference type="EMBL" id="EPZ35029.1"/>
    </source>
</evidence>
<dbReference type="AlphaFoldDB" id="A0A075AY07"/>
<keyword evidence="2" id="KW-1185">Reference proteome</keyword>
<dbReference type="HOGENOM" id="CLU_2868868_0_0_1"/>
<reference evidence="1 2" key="1">
    <citation type="journal article" date="2013" name="Curr. Biol.">
        <title>Shared signatures of parasitism and phylogenomics unite Cryptomycota and microsporidia.</title>
        <authorList>
            <person name="James T.Y."/>
            <person name="Pelin A."/>
            <person name="Bonen L."/>
            <person name="Ahrendt S."/>
            <person name="Sain D."/>
            <person name="Corradi N."/>
            <person name="Stajich J.E."/>
        </authorList>
    </citation>
    <scope>NUCLEOTIDE SEQUENCE [LARGE SCALE GENOMIC DNA]</scope>
    <source>
        <strain evidence="1 2">CSF55</strain>
    </source>
</reference>
<accession>A0A075AY07</accession>
<dbReference type="EMBL" id="KE560897">
    <property type="protein sequence ID" value="EPZ35029.1"/>
    <property type="molecule type" value="Genomic_DNA"/>
</dbReference>
<proteinExistence type="predicted"/>
<gene>
    <name evidence="1" type="ORF">O9G_003215</name>
</gene>
<evidence type="ECO:0000313" key="2">
    <source>
        <dbReference type="Proteomes" id="UP000030755"/>
    </source>
</evidence>